<evidence type="ECO:0000256" key="1">
    <source>
        <dbReference type="ARBA" id="ARBA00010790"/>
    </source>
</evidence>
<keyword evidence="2" id="KW-0285">Flavoprotein</keyword>
<dbReference type="GO" id="GO:0016614">
    <property type="term" value="F:oxidoreductase activity, acting on CH-OH group of donors"/>
    <property type="evidence" value="ECO:0007669"/>
    <property type="project" value="InterPro"/>
</dbReference>
<accession>A0A2I0JUQ3</accession>
<gene>
    <name evidence="7" type="ORF">CRG98_019532</name>
</gene>
<dbReference type="PANTHER" id="PTHR46056">
    <property type="entry name" value="LONG-CHAIN-ALCOHOL OXIDASE"/>
    <property type="match status" value="1"/>
</dbReference>
<comment type="caution">
    <text evidence="7">The sequence shown here is derived from an EMBL/GenBank/DDBJ whole genome shotgun (WGS) entry which is preliminary data.</text>
</comment>
<feature type="region of interest" description="Disordered" evidence="5">
    <location>
        <begin position="394"/>
        <end position="434"/>
    </location>
</feature>
<dbReference type="AlphaFoldDB" id="A0A2I0JUQ3"/>
<evidence type="ECO:0000313" key="8">
    <source>
        <dbReference type="Proteomes" id="UP000233551"/>
    </source>
</evidence>
<proteinExistence type="inferred from homology"/>
<dbReference type="PANTHER" id="PTHR46056:SF12">
    <property type="entry name" value="LONG-CHAIN-ALCOHOL OXIDASE"/>
    <property type="match status" value="1"/>
</dbReference>
<dbReference type="Pfam" id="PF00732">
    <property type="entry name" value="GMC_oxred_N"/>
    <property type="match status" value="1"/>
</dbReference>
<organism evidence="7 8">
    <name type="scientific">Punica granatum</name>
    <name type="common">Pomegranate</name>
    <dbReference type="NCBI Taxonomy" id="22663"/>
    <lineage>
        <taxon>Eukaryota</taxon>
        <taxon>Viridiplantae</taxon>
        <taxon>Streptophyta</taxon>
        <taxon>Embryophyta</taxon>
        <taxon>Tracheophyta</taxon>
        <taxon>Spermatophyta</taxon>
        <taxon>Magnoliopsida</taxon>
        <taxon>eudicotyledons</taxon>
        <taxon>Gunneridae</taxon>
        <taxon>Pentapetalae</taxon>
        <taxon>rosids</taxon>
        <taxon>malvids</taxon>
        <taxon>Myrtales</taxon>
        <taxon>Lythraceae</taxon>
        <taxon>Punica</taxon>
    </lineage>
</organism>
<keyword evidence="4" id="KW-0560">Oxidoreductase</keyword>
<evidence type="ECO:0000256" key="2">
    <source>
        <dbReference type="ARBA" id="ARBA00022630"/>
    </source>
</evidence>
<dbReference type="Proteomes" id="UP000233551">
    <property type="component" value="Unassembled WGS sequence"/>
</dbReference>
<protein>
    <recommendedName>
        <fullName evidence="6">Glucose-methanol-choline oxidoreductase N-terminal domain-containing protein</fullName>
    </recommendedName>
</protein>
<dbReference type="EMBL" id="PGOL01001193">
    <property type="protein sequence ID" value="PKI60047.1"/>
    <property type="molecule type" value="Genomic_DNA"/>
</dbReference>
<dbReference type="STRING" id="22663.A0A2I0JUQ3"/>
<feature type="domain" description="Glucose-methanol-choline oxidoreductase N-terminal" evidence="6">
    <location>
        <begin position="270"/>
        <end position="334"/>
    </location>
</feature>
<dbReference type="GO" id="GO:0050660">
    <property type="term" value="F:flavin adenine dinucleotide binding"/>
    <property type="evidence" value="ECO:0007669"/>
    <property type="project" value="InterPro"/>
</dbReference>
<evidence type="ECO:0000259" key="6">
    <source>
        <dbReference type="Pfam" id="PF00732"/>
    </source>
</evidence>
<dbReference type="InterPro" id="IPR000172">
    <property type="entry name" value="GMC_OxRdtase_N"/>
</dbReference>
<keyword evidence="3" id="KW-0274">FAD</keyword>
<evidence type="ECO:0000256" key="4">
    <source>
        <dbReference type="ARBA" id="ARBA00023002"/>
    </source>
</evidence>
<evidence type="ECO:0000256" key="3">
    <source>
        <dbReference type="ARBA" id="ARBA00022827"/>
    </source>
</evidence>
<comment type="similarity">
    <text evidence="1">Belongs to the GMC oxidoreductase family.</text>
</comment>
<evidence type="ECO:0000313" key="7">
    <source>
        <dbReference type="EMBL" id="PKI60047.1"/>
    </source>
</evidence>
<evidence type="ECO:0000256" key="5">
    <source>
        <dbReference type="SAM" id="MobiDB-lite"/>
    </source>
</evidence>
<name>A0A2I0JUQ3_PUNGR</name>
<keyword evidence="8" id="KW-1185">Reference proteome</keyword>
<sequence>MVRDCHPLLRGGRRSSAGHSLGFSPSQIQALAAMCETLILSLKLEARVGRSHPIMRPRVPSTELPVAELLVRQGQPLAVLIVDLILKMLSWRIGTLLLCGFLCLDWKHWPFVLNFYKIPLDRRETILAKWSRKRFLNPLCAVFVMTDDDSRNVAREAIGYSLDTRPSPAGSQEERPLERGLIDTGMFEDEQYLVQSPTEKGLKVSKILEQNTLQIVIRSGRAAEEELQQPFSPKQATRWSSLRRGTTSWLKITHPSKVPPLINCGGSTVNWSVDRRIPLFGSSKYSSAMDVVCNRIGVTEKCTEEGFQNQVLQKGCSKLGLNVKAVPRNSPEGSKDKKVVPRKLIIEAKVMVSACRAVSTLPLLVSSALKNPNVGRISICTLAWLGGSPGAGQDPLHDKCGQQGEPEGQAKAVPQDPYRCRSNRGGTHRSDGQKLKCKGIKGEDVEAFLDEIILPRWAKSLKMRTGCFTLVRTPWGVAGWELPRKVESTRMARVGKAAGSYVCNGSLMPTAIGVPRRLQSVCLNDIIMD</sequence>
<reference evidence="7 8" key="1">
    <citation type="submission" date="2017-11" db="EMBL/GenBank/DDBJ databases">
        <title>De-novo sequencing of pomegranate (Punica granatum L.) genome.</title>
        <authorList>
            <person name="Akparov Z."/>
            <person name="Amiraslanov A."/>
            <person name="Hajiyeva S."/>
            <person name="Abbasov M."/>
            <person name="Kaur K."/>
            <person name="Hamwieh A."/>
            <person name="Solovyev V."/>
            <person name="Salamov A."/>
            <person name="Braich B."/>
            <person name="Kosarev P."/>
            <person name="Mahmoud A."/>
            <person name="Hajiyev E."/>
            <person name="Babayeva S."/>
            <person name="Izzatullayeva V."/>
            <person name="Mammadov A."/>
            <person name="Mammadov A."/>
            <person name="Sharifova S."/>
            <person name="Ojaghi J."/>
            <person name="Eynullazada K."/>
            <person name="Bayramov B."/>
            <person name="Abdulazimova A."/>
            <person name="Shahmuradov I."/>
        </authorList>
    </citation>
    <scope>NUCLEOTIDE SEQUENCE [LARGE SCALE GENOMIC DNA]</scope>
    <source>
        <strain evidence="8">cv. AG2017</strain>
        <tissue evidence="7">Leaf</tissue>
    </source>
</reference>